<proteinExistence type="predicted"/>
<evidence type="ECO:0000313" key="1">
    <source>
        <dbReference type="EMBL" id="QJC53924.1"/>
    </source>
</evidence>
<dbReference type="EMBL" id="CP051428">
    <property type="protein sequence ID" value="QJC53924.1"/>
    <property type="molecule type" value="Genomic_DNA"/>
</dbReference>
<sequence>MSVLVDALNSSKKLEINCRSPYRSPNQSCYLDLSYSMDDGASWTSTSILWTVHTWTSFLEMLEKFPFEKYDGYFSHYEETFEWHWVQEEASDRYSIFIFLKGMNSTFKAAPQQLHELAAGLKRDWKLARKAAMPAEKPRSS</sequence>
<dbReference type="AlphaFoldDB" id="A0A6H2H2K1"/>
<gene>
    <name evidence="1" type="ORF">HGI30_21945</name>
</gene>
<dbReference type="Proteomes" id="UP000502136">
    <property type="component" value="Chromosome"/>
</dbReference>
<organism evidence="1 2">
    <name type="scientific">Paenibacillus albicereus</name>
    <dbReference type="NCBI Taxonomy" id="2726185"/>
    <lineage>
        <taxon>Bacteria</taxon>
        <taxon>Bacillati</taxon>
        <taxon>Bacillota</taxon>
        <taxon>Bacilli</taxon>
        <taxon>Bacillales</taxon>
        <taxon>Paenibacillaceae</taxon>
        <taxon>Paenibacillus</taxon>
    </lineage>
</organism>
<protein>
    <submittedName>
        <fullName evidence="1">Uncharacterized protein</fullName>
    </submittedName>
</protein>
<dbReference type="RefSeq" id="WP_168909453.1">
    <property type="nucleotide sequence ID" value="NZ_CP051428.1"/>
</dbReference>
<reference evidence="1 2" key="1">
    <citation type="submission" date="2020-04" db="EMBL/GenBank/DDBJ databases">
        <title>Novel Paenibacillus strain UniB2 isolated from commercial digestive syrup.</title>
        <authorList>
            <person name="Thorat V."/>
            <person name="Kirdat K."/>
            <person name="Tiwarekar B."/>
            <person name="Yadav A."/>
        </authorList>
    </citation>
    <scope>NUCLEOTIDE SEQUENCE [LARGE SCALE GENOMIC DNA]</scope>
    <source>
        <strain evidence="1 2">UniB2</strain>
    </source>
</reference>
<accession>A0A6H2H2K1</accession>
<keyword evidence="2" id="KW-1185">Reference proteome</keyword>
<dbReference type="KEGG" id="palr:HGI30_21945"/>
<name>A0A6H2H2K1_9BACL</name>
<evidence type="ECO:0000313" key="2">
    <source>
        <dbReference type="Proteomes" id="UP000502136"/>
    </source>
</evidence>